<sequence length="15" mass="1568">MVSEPSPRSAEPPAI</sequence>
<dbReference type="EMBL" id="LXQA010957974">
    <property type="protein sequence ID" value="MCI78743.1"/>
    <property type="molecule type" value="Genomic_DNA"/>
</dbReference>
<reference evidence="1 2" key="1">
    <citation type="journal article" date="2018" name="Front. Plant Sci.">
        <title>Red Clover (Trifolium pratense) and Zigzag Clover (T. medium) - A Picture of Genomic Similarities and Differences.</title>
        <authorList>
            <person name="Dluhosova J."/>
            <person name="Istvanek J."/>
            <person name="Nedelnik J."/>
            <person name="Repkova J."/>
        </authorList>
    </citation>
    <scope>NUCLEOTIDE SEQUENCE [LARGE SCALE GENOMIC DNA]</scope>
    <source>
        <strain evidence="2">cv. 10/8</strain>
        <tissue evidence="1">Leaf</tissue>
    </source>
</reference>
<name>A0A392UU50_9FABA</name>
<comment type="caution">
    <text evidence="1">The sequence shown here is derived from an EMBL/GenBank/DDBJ whole genome shotgun (WGS) entry which is preliminary data.</text>
</comment>
<accession>A0A392UU50</accession>
<evidence type="ECO:0000313" key="2">
    <source>
        <dbReference type="Proteomes" id="UP000265520"/>
    </source>
</evidence>
<keyword evidence="2" id="KW-1185">Reference proteome</keyword>
<evidence type="ECO:0000313" key="1">
    <source>
        <dbReference type="EMBL" id="MCI78743.1"/>
    </source>
</evidence>
<dbReference type="Proteomes" id="UP000265520">
    <property type="component" value="Unassembled WGS sequence"/>
</dbReference>
<protein>
    <submittedName>
        <fullName evidence="1">Uncharacterized protein</fullName>
    </submittedName>
</protein>
<gene>
    <name evidence="1" type="ORF">A2U01_0100014</name>
</gene>
<proteinExistence type="predicted"/>
<feature type="non-terminal residue" evidence="1">
    <location>
        <position position="15"/>
    </location>
</feature>
<organism evidence="1 2">
    <name type="scientific">Trifolium medium</name>
    <dbReference type="NCBI Taxonomy" id="97028"/>
    <lineage>
        <taxon>Eukaryota</taxon>
        <taxon>Viridiplantae</taxon>
        <taxon>Streptophyta</taxon>
        <taxon>Embryophyta</taxon>
        <taxon>Tracheophyta</taxon>
        <taxon>Spermatophyta</taxon>
        <taxon>Magnoliopsida</taxon>
        <taxon>eudicotyledons</taxon>
        <taxon>Gunneridae</taxon>
        <taxon>Pentapetalae</taxon>
        <taxon>rosids</taxon>
        <taxon>fabids</taxon>
        <taxon>Fabales</taxon>
        <taxon>Fabaceae</taxon>
        <taxon>Papilionoideae</taxon>
        <taxon>50 kb inversion clade</taxon>
        <taxon>NPAAA clade</taxon>
        <taxon>Hologalegina</taxon>
        <taxon>IRL clade</taxon>
        <taxon>Trifolieae</taxon>
        <taxon>Trifolium</taxon>
    </lineage>
</organism>